<gene>
    <name evidence="2" type="ORF">LMTR13_07860</name>
</gene>
<evidence type="ECO:0000313" key="3">
    <source>
        <dbReference type="Proteomes" id="UP000092839"/>
    </source>
</evidence>
<feature type="region of interest" description="Disordered" evidence="1">
    <location>
        <begin position="183"/>
        <end position="209"/>
    </location>
</feature>
<dbReference type="EMBL" id="CP016428">
    <property type="protein sequence ID" value="ANW00115.1"/>
    <property type="molecule type" value="Genomic_DNA"/>
</dbReference>
<name>A0A1B1UBH6_9BRAD</name>
<reference evidence="2 3" key="1">
    <citation type="submission" date="2016-07" db="EMBL/GenBank/DDBJ databases">
        <title>Complete genome sequence of Bradyrhizobium icense LMTR 13T, a potential inoculant strain isolated from lima bean (Phaseolus lunatus) in Peru.</title>
        <authorList>
            <person name="Ormeno-Orrillo E."/>
            <person name="Duran D."/>
            <person name="Rogel M.A."/>
            <person name="Rey L."/>
            <person name="Imperial J."/>
            <person name="Ruiz-Argueso T."/>
            <person name="Martinez-Romero E."/>
        </authorList>
    </citation>
    <scope>NUCLEOTIDE SEQUENCE [LARGE SCALE GENOMIC DNA]</scope>
    <source>
        <strain evidence="2 3">LMTR 13</strain>
    </source>
</reference>
<dbReference type="Proteomes" id="UP000092839">
    <property type="component" value="Chromosome"/>
</dbReference>
<sequence>MAIATAAIGYTVNFVDTHRKAQIEKVDRQIEKLYGPLYAYSTASHRAWYDLRRVTDRGTYFFDSEDKHMPSAELVEVWRRWMRTVFMPLNLKIEAAIVDNAQLLDGNRIYPCFVDLVSHVESYKATLASWKDTDDLTDSKRRTKAANTAVIEYPRDLESCIENRLQASLKRRKELERSWTGLFQGEPESSVPEPCKCKNKDPNLSNIVE</sequence>
<dbReference type="KEGG" id="bic:LMTR13_07860"/>
<organism evidence="2 3">
    <name type="scientific">Bradyrhizobium icense</name>
    <dbReference type="NCBI Taxonomy" id="1274631"/>
    <lineage>
        <taxon>Bacteria</taxon>
        <taxon>Pseudomonadati</taxon>
        <taxon>Pseudomonadota</taxon>
        <taxon>Alphaproteobacteria</taxon>
        <taxon>Hyphomicrobiales</taxon>
        <taxon>Nitrobacteraceae</taxon>
        <taxon>Bradyrhizobium</taxon>
    </lineage>
</organism>
<evidence type="ECO:0000256" key="1">
    <source>
        <dbReference type="SAM" id="MobiDB-lite"/>
    </source>
</evidence>
<evidence type="ECO:0000313" key="2">
    <source>
        <dbReference type="EMBL" id="ANW00115.1"/>
    </source>
</evidence>
<keyword evidence="3" id="KW-1185">Reference proteome</keyword>
<dbReference type="AlphaFoldDB" id="A0A1B1UBH6"/>
<protein>
    <submittedName>
        <fullName evidence="2">Uncharacterized protein</fullName>
    </submittedName>
</protein>
<proteinExistence type="predicted"/>
<accession>A0A1B1UBH6</accession>